<gene>
    <name evidence="1" type="ORF">ACFQ4M_18140</name>
</gene>
<evidence type="ECO:0000313" key="2">
    <source>
        <dbReference type="Proteomes" id="UP001597158"/>
    </source>
</evidence>
<dbReference type="Proteomes" id="UP001597158">
    <property type="component" value="Unassembled WGS sequence"/>
</dbReference>
<organism evidence="1 2">
    <name type="scientific">Thauera mechernichensis</name>
    <dbReference type="NCBI Taxonomy" id="82788"/>
    <lineage>
        <taxon>Bacteria</taxon>
        <taxon>Pseudomonadati</taxon>
        <taxon>Pseudomonadota</taxon>
        <taxon>Betaproteobacteria</taxon>
        <taxon>Rhodocyclales</taxon>
        <taxon>Zoogloeaceae</taxon>
        <taxon>Thauera</taxon>
    </lineage>
</organism>
<accession>A0ABW3WJP8</accession>
<proteinExistence type="predicted"/>
<sequence length="190" mass="21244">MLPGWDAIITYNFDDLMGEALDEAGLARAAYAMRADELAGDPNTLAREQGQHALHQGIYHVHGYTPRRLFRITHVRFVFSTSQYECTYGGSRAGIVGEVFARWLANPVHHALYVGCSFADEEMNRLLRDAAKVLPGRYHYALLKWPGSCRHSEASAMELALASAPYLSMGVRPLWFDDFGEIAGLIRRLA</sequence>
<comment type="caution">
    <text evidence="1">The sequence shown here is derived from an EMBL/GenBank/DDBJ whole genome shotgun (WGS) entry which is preliminary data.</text>
</comment>
<protein>
    <submittedName>
        <fullName evidence="1">SIR2 family protein</fullName>
    </submittedName>
</protein>
<keyword evidence="2" id="KW-1185">Reference proteome</keyword>
<name>A0ABW3WJP8_9RHOO</name>
<dbReference type="Pfam" id="PF13289">
    <property type="entry name" value="SIR2_2"/>
    <property type="match status" value="1"/>
</dbReference>
<dbReference type="EMBL" id="JBHTMC010000034">
    <property type="protein sequence ID" value="MFD1265498.1"/>
    <property type="molecule type" value="Genomic_DNA"/>
</dbReference>
<dbReference type="RefSeq" id="WP_277833113.1">
    <property type="nucleotide sequence ID" value="NZ_JARQZE010000006.1"/>
</dbReference>
<reference evidence="2" key="1">
    <citation type="journal article" date="2019" name="Int. J. Syst. Evol. Microbiol.">
        <title>The Global Catalogue of Microorganisms (GCM) 10K type strain sequencing project: providing services to taxonomists for standard genome sequencing and annotation.</title>
        <authorList>
            <consortium name="The Broad Institute Genomics Platform"/>
            <consortium name="The Broad Institute Genome Sequencing Center for Infectious Disease"/>
            <person name="Wu L."/>
            <person name="Ma J."/>
        </authorList>
    </citation>
    <scope>NUCLEOTIDE SEQUENCE [LARGE SCALE GENOMIC DNA]</scope>
    <source>
        <strain evidence="2">CCUG 48884</strain>
    </source>
</reference>
<evidence type="ECO:0000313" key="1">
    <source>
        <dbReference type="EMBL" id="MFD1265498.1"/>
    </source>
</evidence>